<organism evidence="1 2">
    <name type="scientific">Bradyrhizobium erythrophlei</name>
    <dbReference type="NCBI Taxonomy" id="1437360"/>
    <lineage>
        <taxon>Bacteria</taxon>
        <taxon>Pseudomonadati</taxon>
        <taxon>Pseudomonadota</taxon>
        <taxon>Alphaproteobacteria</taxon>
        <taxon>Hyphomicrobiales</taxon>
        <taxon>Nitrobacteraceae</taxon>
        <taxon>Bradyrhizobium</taxon>
    </lineage>
</organism>
<dbReference type="OrthoDB" id="5461292at2"/>
<dbReference type="Proteomes" id="UP000189796">
    <property type="component" value="Chromosome I"/>
</dbReference>
<reference evidence="1 2" key="1">
    <citation type="submission" date="2016-11" db="EMBL/GenBank/DDBJ databases">
        <authorList>
            <person name="Jaros S."/>
            <person name="Januszkiewicz K."/>
            <person name="Wedrychowicz H."/>
        </authorList>
    </citation>
    <scope>NUCLEOTIDE SEQUENCE [LARGE SCALE GENOMIC DNA]</scope>
    <source>
        <strain evidence="1 2">GAS138</strain>
    </source>
</reference>
<evidence type="ECO:0000313" key="2">
    <source>
        <dbReference type="Proteomes" id="UP000189796"/>
    </source>
</evidence>
<dbReference type="EMBL" id="LT670817">
    <property type="protein sequence ID" value="SHH49226.1"/>
    <property type="molecule type" value="Genomic_DNA"/>
</dbReference>
<gene>
    <name evidence="1" type="ORF">SAMN05443248_4985</name>
</gene>
<sequence>MIYTDADGNETVLSQGSGASQYQISLNEPVAGALWGVGGTVTYDPGAPIANGTSLTIFRTLPLTHAISLQNLVSLATLGNGAETGLVTLEMQLQQVSEMFGRSLVAPIVDPSTINLSLPAAAQRANSGLAFDGRQCYRRHYSGDGYQLLGDAARRRTVLR</sequence>
<dbReference type="AlphaFoldDB" id="A0A1M5TEU3"/>
<dbReference type="RefSeq" id="WP_079603694.1">
    <property type="nucleotide sequence ID" value="NZ_LT670817.1"/>
</dbReference>
<accession>A0A1M5TEU3</accession>
<evidence type="ECO:0000313" key="1">
    <source>
        <dbReference type="EMBL" id="SHH49226.1"/>
    </source>
</evidence>
<protein>
    <submittedName>
        <fullName evidence="1">Uncharacterized protein</fullName>
    </submittedName>
</protein>
<name>A0A1M5TEU3_9BRAD</name>
<proteinExistence type="predicted"/>